<dbReference type="SUPFAM" id="SSF48726">
    <property type="entry name" value="Immunoglobulin"/>
    <property type="match status" value="1"/>
</dbReference>
<name>A0A667I335_LYNCA</name>
<keyword evidence="9" id="KW-1185">Reference proteome</keyword>
<feature type="transmembrane region" description="Helical" evidence="5">
    <location>
        <begin position="156"/>
        <end position="182"/>
    </location>
</feature>
<accession>A0A667I335</accession>
<evidence type="ECO:0000256" key="1">
    <source>
        <dbReference type="ARBA" id="ARBA00022729"/>
    </source>
</evidence>
<dbReference type="InterPro" id="IPR013106">
    <property type="entry name" value="Ig_V-set"/>
</dbReference>
<evidence type="ECO:0000313" key="9">
    <source>
        <dbReference type="Proteomes" id="UP000472241"/>
    </source>
</evidence>
<evidence type="ECO:0000256" key="3">
    <source>
        <dbReference type="ARBA" id="ARBA00038222"/>
    </source>
</evidence>
<comment type="similarity">
    <text evidence="3">Belongs to the immunoglobulin superfamily. CEA family.</text>
</comment>
<evidence type="ECO:0000256" key="2">
    <source>
        <dbReference type="ARBA" id="ARBA00023180"/>
    </source>
</evidence>
<dbReference type="PANTHER" id="PTHR44427">
    <property type="entry name" value="CARCINOEMBRYONIC ANTIGEN-RELATED CELL ADHESION MOLECULE 19"/>
    <property type="match status" value="1"/>
</dbReference>
<dbReference type="InterPro" id="IPR013783">
    <property type="entry name" value="Ig-like_fold"/>
</dbReference>
<keyword evidence="2" id="KW-0325">Glycoprotein</keyword>
<evidence type="ECO:0000256" key="4">
    <source>
        <dbReference type="SAM" id="MobiDB-lite"/>
    </source>
</evidence>
<protein>
    <submittedName>
        <fullName evidence="8">CEA cell adhesion molecule 19</fullName>
    </submittedName>
</protein>
<dbReference type="InterPro" id="IPR036179">
    <property type="entry name" value="Ig-like_dom_sf"/>
</dbReference>
<evidence type="ECO:0000256" key="6">
    <source>
        <dbReference type="SAM" id="SignalP"/>
    </source>
</evidence>
<dbReference type="Pfam" id="PF07686">
    <property type="entry name" value="V-set"/>
    <property type="match status" value="1"/>
</dbReference>
<dbReference type="InterPro" id="IPR050831">
    <property type="entry name" value="CEA_cell_adhesion"/>
</dbReference>
<keyword evidence="5" id="KW-0472">Membrane</keyword>
<dbReference type="Gene3D" id="2.60.40.10">
    <property type="entry name" value="Immunoglobulins"/>
    <property type="match status" value="1"/>
</dbReference>
<feature type="compositionally biased region" description="Pro residues" evidence="4">
    <location>
        <begin position="269"/>
        <end position="278"/>
    </location>
</feature>
<evidence type="ECO:0000313" key="8">
    <source>
        <dbReference type="Ensembl" id="ENSLCNP00005027334.1"/>
    </source>
</evidence>
<reference evidence="8" key="1">
    <citation type="submission" date="2025-08" db="UniProtKB">
        <authorList>
            <consortium name="Ensembl"/>
        </authorList>
    </citation>
    <scope>IDENTIFICATION</scope>
</reference>
<feature type="chain" id="PRO_5025572456" evidence="6">
    <location>
        <begin position="33"/>
        <end position="328"/>
    </location>
</feature>
<keyword evidence="5" id="KW-1133">Transmembrane helix</keyword>
<keyword evidence="5" id="KW-0812">Transmembrane</keyword>
<reference evidence="8" key="2">
    <citation type="submission" date="2025-09" db="UniProtKB">
        <authorList>
            <consortium name="Ensembl"/>
        </authorList>
    </citation>
    <scope>IDENTIFICATION</scope>
</reference>
<feature type="signal peptide" evidence="6">
    <location>
        <begin position="1"/>
        <end position="32"/>
    </location>
</feature>
<organism evidence="8 9">
    <name type="scientific">Lynx canadensis</name>
    <name type="common">Canada lynx</name>
    <name type="synonym">Felis canadensis</name>
    <dbReference type="NCBI Taxonomy" id="61383"/>
    <lineage>
        <taxon>Eukaryota</taxon>
        <taxon>Metazoa</taxon>
        <taxon>Chordata</taxon>
        <taxon>Craniata</taxon>
        <taxon>Vertebrata</taxon>
        <taxon>Euteleostomi</taxon>
        <taxon>Mammalia</taxon>
        <taxon>Eutheria</taxon>
        <taxon>Laurasiatheria</taxon>
        <taxon>Carnivora</taxon>
        <taxon>Feliformia</taxon>
        <taxon>Felidae</taxon>
        <taxon>Felinae</taxon>
        <taxon>Lynx</taxon>
    </lineage>
</organism>
<dbReference type="AlphaFoldDB" id="A0A667I335"/>
<keyword evidence="1 6" id="KW-0732">Signal</keyword>
<evidence type="ECO:0000256" key="5">
    <source>
        <dbReference type="SAM" id="Phobius"/>
    </source>
</evidence>
<proteinExistence type="inferred from homology"/>
<sequence>MASPEGARRHFSKGLLLSASILALWVPQGSRAALRIQKIPEHPQKNQDLLLSVRGIPDTFQDFNWYLGEEAHGGTMLFTYIPELQRPQRDGGAMGQRDIVGFPNGSMLLHRAQPTDSGTYQVAVTINPAWTMRAKTKVRVEEKHKEPPITHLPMSAGIMVAIIIGSLAAGALFIGSIAHLLLTRSWRGQSHRMPAPGGQGSLSVLFPAVSPVASTGPTSTGLWATCQPVPPLSSASGDENIYEVMPSPTLLVSPLGDPGSANTAMVSPTPSPRSPPGASPGSPLLCLALKGSQGPGRATASALPWDLAPAEEPYQRPRRTRPPGPWGQ</sequence>
<dbReference type="Proteomes" id="UP000472241">
    <property type="component" value="Unplaced"/>
</dbReference>
<dbReference type="PANTHER" id="PTHR44427:SF21">
    <property type="entry name" value="CEA CELL ADHESION MOLECULE 19"/>
    <property type="match status" value="1"/>
</dbReference>
<feature type="region of interest" description="Disordered" evidence="4">
    <location>
        <begin position="255"/>
        <end position="328"/>
    </location>
</feature>
<evidence type="ECO:0000259" key="7">
    <source>
        <dbReference type="Pfam" id="PF07686"/>
    </source>
</evidence>
<feature type="domain" description="Immunoglobulin V-set" evidence="7">
    <location>
        <begin position="47"/>
        <end position="140"/>
    </location>
</feature>
<dbReference type="Ensembl" id="ENSLCNT00005030548.1">
    <property type="protein sequence ID" value="ENSLCNP00005027334.1"/>
    <property type="gene ID" value="ENSLCNG00005017527.1"/>
</dbReference>